<proteinExistence type="predicted"/>
<reference evidence="1" key="1">
    <citation type="journal article" date="2020" name="Nature">
        <title>Giant virus diversity and host interactions through global metagenomics.</title>
        <authorList>
            <person name="Schulz F."/>
            <person name="Roux S."/>
            <person name="Paez-Espino D."/>
            <person name="Jungbluth S."/>
            <person name="Walsh D.A."/>
            <person name="Denef V.J."/>
            <person name="McMahon K.D."/>
            <person name="Konstantinidis K.T."/>
            <person name="Eloe-Fadrosh E.A."/>
            <person name="Kyrpides N.C."/>
            <person name="Woyke T."/>
        </authorList>
    </citation>
    <scope>NUCLEOTIDE SEQUENCE</scope>
    <source>
        <strain evidence="1">GVMAG-S-1014582-52</strain>
    </source>
</reference>
<sequence>MNISSITLLNGYLKNFDDISLKKSNQLTFHDVISLTFHGAKNLSELEPDLWEDLYKEFIEELYKQNKKGWPLTVLNYNIKSCRIDVNSTKPYIKTKNFLMQLFRLLYLETVKEEGIQKTFNFHQILSYQIIQDDELIEIENISLKRLFVFLSTYLKYYISIYNDETKIEYQLGKVILNQI</sequence>
<organism evidence="1">
    <name type="scientific">viral metagenome</name>
    <dbReference type="NCBI Taxonomy" id="1070528"/>
    <lineage>
        <taxon>unclassified sequences</taxon>
        <taxon>metagenomes</taxon>
        <taxon>organismal metagenomes</taxon>
    </lineage>
</organism>
<dbReference type="AlphaFoldDB" id="A0A6C0LUS9"/>
<dbReference type="EMBL" id="MN740556">
    <property type="protein sequence ID" value="QHU32992.1"/>
    <property type="molecule type" value="Genomic_DNA"/>
</dbReference>
<evidence type="ECO:0000313" key="1">
    <source>
        <dbReference type="EMBL" id="QHU32992.1"/>
    </source>
</evidence>
<name>A0A6C0LUS9_9ZZZZ</name>
<accession>A0A6C0LUS9</accession>
<protein>
    <submittedName>
        <fullName evidence="1">Uncharacterized protein</fullName>
    </submittedName>
</protein>